<protein>
    <submittedName>
        <fullName evidence="3">GIY-YIG nuclease family protein</fullName>
    </submittedName>
</protein>
<dbReference type="CDD" id="cd10456">
    <property type="entry name" value="GIY-YIG_UPF0213"/>
    <property type="match status" value="1"/>
</dbReference>
<gene>
    <name evidence="3" type="ORF">GCM10008919_18420</name>
</gene>
<dbReference type="PROSITE" id="PS50164">
    <property type="entry name" value="GIY_YIG"/>
    <property type="match status" value="1"/>
</dbReference>
<proteinExistence type="inferred from homology"/>
<feature type="domain" description="GIY-YIG" evidence="2">
    <location>
        <begin position="1"/>
        <end position="76"/>
    </location>
</feature>
<dbReference type="RefSeq" id="WP_304986400.1">
    <property type="nucleotide sequence ID" value="NZ_BAAACR010000013.1"/>
</dbReference>
<organism evidence="3 4">
    <name type="scientific">Selenomonas dianae</name>
    <dbReference type="NCBI Taxonomy" id="135079"/>
    <lineage>
        <taxon>Bacteria</taxon>
        <taxon>Bacillati</taxon>
        <taxon>Bacillota</taxon>
        <taxon>Negativicutes</taxon>
        <taxon>Selenomonadales</taxon>
        <taxon>Selenomonadaceae</taxon>
        <taxon>Selenomonas</taxon>
    </lineage>
</organism>
<dbReference type="InterPro" id="IPR035901">
    <property type="entry name" value="GIY-YIG_endonuc_sf"/>
</dbReference>
<dbReference type="InterPro" id="IPR050190">
    <property type="entry name" value="UPF0213_domain"/>
</dbReference>
<dbReference type="SMART" id="SM00465">
    <property type="entry name" value="GIYc"/>
    <property type="match status" value="1"/>
</dbReference>
<dbReference type="InterPro" id="IPR000305">
    <property type="entry name" value="GIY-YIG_endonuc"/>
</dbReference>
<dbReference type="PANTHER" id="PTHR34477">
    <property type="entry name" value="UPF0213 PROTEIN YHBQ"/>
    <property type="match status" value="1"/>
</dbReference>
<name>A0ABN0T913_9FIRM</name>
<dbReference type="Pfam" id="PF01541">
    <property type="entry name" value="GIY-YIG"/>
    <property type="match status" value="1"/>
</dbReference>
<evidence type="ECO:0000313" key="3">
    <source>
        <dbReference type="EMBL" id="GAA0215520.1"/>
    </source>
</evidence>
<reference evidence="3 4" key="1">
    <citation type="journal article" date="2019" name="Int. J. Syst. Evol. Microbiol.">
        <title>The Global Catalogue of Microorganisms (GCM) 10K type strain sequencing project: providing services to taxonomists for standard genome sequencing and annotation.</title>
        <authorList>
            <consortium name="The Broad Institute Genomics Platform"/>
            <consortium name="The Broad Institute Genome Sequencing Center for Infectious Disease"/>
            <person name="Wu L."/>
            <person name="Ma J."/>
        </authorList>
    </citation>
    <scope>NUCLEOTIDE SEQUENCE [LARGE SCALE GENOMIC DNA]</scope>
    <source>
        <strain evidence="3 4">JCM 8542</strain>
    </source>
</reference>
<dbReference type="SUPFAM" id="SSF82771">
    <property type="entry name" value="GIY-YIG endonuclease"/>
    <property type="match status" value="1"/>
</dbReference>
<sequence>MNYAYLLLCADGSLYAGWTNDLRRRLRAHNEGNGAKYTRARRPVRLVYAEEYATKQEAQKRECQFKKMNRKERLLLIHTGRENTVPTAFMDEVNTSE</sequence>
<dbReference type="Proteomes" id="UP001500399">
    <property type="component" value="Unassembled WGS sequence"/>
</dbReference>
<comment type="similarity">
    <text evidence="1">Belongs to the UPF0213 family.</text>
</comment>
<evidence type="ECO:0000313" key="4">
    <source>
        <dbReference type="Proteomes" id="UP001500399"/>
    </source>
</evidence>
<dbReference type="Gene3D" id="3.40.1440.10">
    <property type="entry name" value="GIY-YIG endonuclease"/>
    <property type="match status" value="1"/>
</dbReference>
<evidence type="ECO:0000256" key="1">
    <source>
        <dbReference type="ARBA" id="ARBA00007435"/>
    </source>
</evidence>
<comment type="caution">
    <text evidence="3">The sequence shown here is derived from an EMBL/GenBank/DDBJ whole genome shotgun (WGS) entry which is preliminary data.</text>
</comment>
<accession>A0ABN0T913</accession>
<evidence type="ECO:0000259" key="2">
    <source>
        <dbReference type="PROSITE" id="PS50164"/>
    </source>
</evidence>
<keyword evidence="4" id="KW-1185">Reference proteome</keyword>
<dbReference type="EMBL" id="BAAACR010000013">
    <property type="protein sequence ID" value="GAA0215520.1"/>
    <property type="molecule type" value="Genomic_DNA"/>
</dbReference>
<dbReference type="PANTHER" id="PTHR34477:SF1">
    <property type="entry name" value="UPF0213 PROTEIN YHBQ"/>
    <property type="match status" value="1"/>
</dbReference>